<name>A0A9P7F7U2_9AGAM</name>
<accession>A0A9P7F7U2</accession>
<comment type="caution">
    <text evidence="2">The sequence shown here is derived from an EMBL/GenBank/DDBJ whole genome shotgun (WGS) entry which is preliminary data.</text>
</comment>
<evidence type="ECO:0000313" key="3">
    <source>
        <dbReference type="Proteomes" id="UP000823399"/>
    </source>
</evidence>
<feature type="compositionally biased region" description="Basic and acidic residues" evidence="1">
    <location>
        <begin position="1"/>
        <end position="10"/>
    </location>
</feature>
<gene>
    <name evidence="2" type="ORF">F5147DRAFT_772785</name>
</gene>
<sequence length="581" mass="65349">MEAESAEHQRAHNRSSPASFSPASTRCIMIAELRWNIFNLVGPPDTPVTRSIGQLSETGWVSFDFPRTRMTLLALALTCKLFTEPALNILWRHLGGIEPLIRCLPQSLWKQHRGRLEFQRAMTLKDWTIFCKYNHRVRSLLNQCHQQYSRDMKYGAEIWRALSCPPFSLPLLPNLTSLTWTEASDETLQYIQLFVTPKLTMLNISSVHFLVPFTFGPSEQSIFLSIAKSCPSISHFDFDFGRDTDDSTESVGDTLQLWSQLTSVKTGTLPEAAILHLSNLPSLRILKFTLPSILISADTQKLLQRPMFCALQELNISSRNMVFLDAFLKELTIAPKIVSFTIKDGVGSARALPDMISRISNACAYNSLQQVQLIITARPPDLETSIEAASFQPLLAFRNLREFCFVVGCVVRMDDAALLQMAKAWPLLEDLSITGYPHSSHQVTPHAFVLLLRHCPHLVSVAIPVDWSTIDMSAIPRDVPYQGFSHNALSRLAFEGSKIENPISIAAFISAIAPNVSSIQGDDEDYYEDDVFSEHYPSWKMVQDLIPALPIIREQGMRIMLNRSLQGSYSHRGVAQRGGRQ</sequence>
<organism evidence="2 3">
    <name type="scientific">Suillus discolor</name>
    <dbReference type="NCBI Taxonomy" id="1912936"/>
    <lineage>
        <taxon>Eukaryota</taxon>
        <taxon>Fungi</taxon>
        <taxon>Dikarya</taxon>
        <taxon>Basidiomycota</taxon>
        <taxon>Agaricomycotina</taxon>
        <taxon>Agaricomycetes</taxon>
        <taxon>Agaricomycetidae</taxon>
        <taxon>Boletales</taxon>
        <taxon>Suillineae</taxon>
        <taxon>Suillaceae</taxon>
        <taxon>Suillus</taxon>
    </lineage>
</organism>
<dbReference type="SUPFAM" id="SSF52047">
    <property type="entry name" value="RNI-like"/>
    <property type="match status" value="1"/>
</dbReference>
<dbReference type="AlphaFoldDB" id="A0A9P7F7U2"/>
<dbReference type="GeneID" id="64703635"/>
<reference evidence="2" key="1">
    <citation type="journal article" date="2020" name="New Phytol.">
        <title>Comparative genomics reveals dynamic genome evolution in host specialist ectomycorrhizal fungi.</title>
        <authorList>
            <person name="Lofgren L.A."/>
            <person name="Nguyen N.H."/>
            <person name="Vilgalys R."/>
            <person name="Ruytinx J."/>
            <person name="Liao H.L."/>
            <person name="Branco S."/>
            <person name="Kuo A."/>
            <person name="LaButti K."/>
            <person name="Lipzen A."/>
            <person name="Andreopoulos W."/>
            <person name="Pangilinan J."/>
            <person name="Riley R."/>
            <person name="Hundley H."/>
            <person name="Na H."/>
            <person name="Barry K."/>
            <person name="Grigoriev I.V."/>
            <person name="Stajich J.E."/>
            <person name="Kennedy P.G."/>
        </authorList>
    </citation>
    <scope>NUCLEOTIDE SEQUENCE</scope>
    <source>
        <strain evidence="2">FC423</strain>
    </source>
</reference>
<evidence type="ECO:0000256" key="1">
    <source>
        <dbReference type="SAM" id="MobiDB-lite"/>
    </source>
</evidence>
<protein>
    <recommendedName>
        <fullName evidence="4">F-box domain-containing protein</fullName>
    </recommendedName>
</protein>
<evidence type="ECO:0008006" key="4">
    <source>
        <dbReference type="Google" id="ProtNLM"/>
    </source>
</evidence>
<proteinExistence type="predicted"/>
<dbReference type="RefSeq" id="XP_041293804.1">
    <property type="nucleotide sequence ID" value="XM_041441376.1"/>
</dbReference>
<dbReference type="InterPro" id="IPR032675">
    <property type="entry name" value="LRR_dom_sf"/>
</dbReference>
<evidence type="ECO:0000313" key="2">
    <source>
        <dbReference type="EMBL" id="KAG2109936.1"/>
    </source>
</evidence>
<dbReference type="Proteomes" id="UP000823399">
    <property type="component" value="Unassembled WGS sequence"/>
</dbReference>
<dbReference type="OrthoDB" id="3255541at2759"/>
<keyword evidence="3" id="KW-1185">Reference proteome</keyword>
<feature type="region of interest" description="Disordered" evidence="1">
    <location>
        <begin position="1"/>
        <end position="21"/>
    </location>
</feature>
<dbReference type="EMBL" id="JABBWM010000022">
    <property type="protein sequence ID" value="KAG2109936.1"/>
    <property type="molecule type" value="Genomic_DNA"/>
</dbReference>
<dbReference type="Gene3D" id="3.80.10.10">
    <property type="entry name" value="Ribonuclease Inhibitor"/>
    <property type="match status" value="1"/>
</dbReference>